<evidence type="ECO:0000256" key="1">
    <source>
        <dbReference type="SAM" id="Phobius"/>
    </source>
</evidence>
<protein>
    <submittedName>
        <fullName evidence="2">Uncharacterized protein</fullName>
    </submittedName>
</protein>
<organism evidence="2 3">
    <name type="scientific">Planotetraspora kaengkrachanensis</name>
    <dbReference type="NCBI Taxonomy" id="575193"/>
    <lineage>
        <taxon>Bacteria</taxon>
        <taxon>Bacillati</taxon>
        <taxon>Actinomycetota</taxon>
        <taxon>Actinomycetes</taxon>
        <taxon>Streptosporangiales</taxon>
        <taxon>Streptosporangiaceae</taxon>
        <taxon>Planotetraspora</taxon>
    </lineage>
</organism>
<feature type="transmembrane region" description="Helical" evidence="1">
    <location>
        <begin position="40"/>
        <end position="59"/>
    </location>
</feature>
<evidence type="ECO:0000313" key="3">
    <source>
        <dbReference type="Proteomes" id="UP000630097"/>
    </source>
</evidence>
<keyword evidence="1" id="KW-1133">Transmembrane helix</keyword>
<gene>
    <name evidence="2" type="ORF">Pka01_29420</name>
</gene>
<reference evidence="2 3" key="1">
    <citation type="submission" date="2021-01" db="EMBL/GenBank/DDBJ databases">
        <title>Whole genome shotgun sequence of Planotetraspora kaengkrachanensis NBRC 104272.</title>
        <authorList>
            <person name="Komaki H."/>
            <person name="Tamura T."/>
        </authorList>
    </citation>
    <scope>NUCLEOTIDE SEQUENCE [LARGE SCALE GENOMIC DNA]</scope>
    <source>
        <strain evidence="2 3">NBRC 104272</strain>
    </source>
</reference>
<accession>A0A8J3M8K4</accession>
<name>A0A8J3M8K4_9ACTN</name>
<sequence length="80" mass="8125">MTMPIQSNAGDSGTVRGVGNLALTVALLLIVLHTQAPRDWSALAIVVLAVIGVGLRIEAAISSIAAGRPGAVEAEEAHQD</sequence>
<feature type="transmembrane region" description="Helical" evidence="1">
    <location>
        <begin position="12"/>
        <end position="34"/>
    </location>
</feature>
<proteinExistence type="predicted"/>
<dbReference type="AlphaFoldDB" id="A0A8J3M8K4"/>
<dbReference type="Proteomes" id="UP000630097">
    <property type="component" value="Unassembled WGS sequence"/>
</dbReference>
<dbReference type="EMBL" id="BONV01000010">
    <property type="protein sequence ID" value="GIG79815.1"/>
    <property type="molecule type" value="Genomic_DNA"/>
</dbReference>
<evidence type="ECO:0000313" key="2">
    <source>
        <dbReference type="EMBL" id="GIG79815.1"/>
    </source>
</evidence>
<keyword evidence="3" id="KW-1185">Reference proteome</keyword>
<comment type="caution">
    <text evidence="2">The sequence shown here is derived from an EMBL/GenBank/DDBJ whole genome shotgun (WGS) entry which is preliminary data.</text>
</comment>
<keyword evidence="1" id="KW-0472">Membrane</keyword>
<keyword evidence="1" id="KW-0812">Transmembrane</keyword>